<evidence type="ECO:0000313" key="4">
    <source>
        <dbReference type="Proteomes" id="UP000215914"/>
    </source>
</evidence>
<dbReference type="PANTHER" id="PTHR31549">
    <property type="entry name" value="PROTEIN, PUTATIVE (DUF247)-RELATED-RELATED"/>
    <property type="match status" value="1"/>
</dbReference>
<dbReference type="InterPro" id="IPR004158">
    <property type="entry name" value="DUF247_pln"/>
</dbReference>
<organism evidence="3 4">
    <name type="scientific">Helianthus annuus</name>
    <name type="common">Common sunflower</name>
    <dbReference type="NCBI Taxonomy" id="4232"/>
    <lineage>
        <taxon>Eukaryota</taxon>
        <taxon>Viridiplantae</taxon>
        <taxon>Streptophyta</taxon>
        <taxon>Embryophyta</taxon>
        <taxon>Tracheophyta</taxon>
        <taxon>Spermatophyta</taxon>
        <taxon>Magnoliopsida</taxon>
        <taxon>eudicotyledons</taxon>
        <taxon>Gunneridae</taxon>
        <taxon>Pentapetalae</taxon>
        <taxon>asterids</taxon>
        <taxon>campanulids</taxon>
        <taxon>Asterales</taxon>
        <taxon>Asteraceae</taxon>
        <taxon>Asteroideae</taxon>
        <taxon>Heliantheae alliance</taxon>
        <taxon>Heliantheae</taxon>
        <taxon>Helianthus</taxon>
    </lineage>
</organism>
<evidence type="ECO:0000256" key="1">
    <source>
        <dbReference type="SAM" id="MobiDB-lite"/>
    </source>
</evidence>
<dbReference type="InParanoid" id="A0A251TQR6"/>
<sequence>MEQKKLGVMRKVLKDYDIKDFKLHVLDKVRRSVPMLRSCYDMFLQDDDDSLATIFAIDGLFLLDLFHTYNGPLDEHLQSLKNKEHIAKLRDEERKHISEKDDEFRRLLEAVTNNELEEVKEEFEEFNQLLLKKRSVAQDILMVENQIPFMVLKEIEDILHSSSGNSSHPTNSFSPSVFRVYCEIHSPLKLCSKSQAPSSVDHLLHYMYYSIVNNLPGNQLPDVHKRRKRREDRESISQGHSFLSKLPQKEIVQVYEQTISLLETFTKNEVSVVSSASKLHDKSGFQFHSLKEDEGIQNIRIIGKDIYLPIITLNNDSYVILRNLVAYETVTANSDSFPFNEYMGLMCGLIITKDDAKYLKSQNVIIGDMGANEVAKLFTGMSSSIPTTKTKEKSKLRVEIDKINKVYESRLSMKTYLLLKKLARWLLVVLRGIGSFVESSWKIVAFMVSIVTVFMLTWQAYCDVYGCDKQTVTLLPYASS</sequence>
<proteinExistence type="predicted"/>
<name>A0A251TQR6_HELAN</name>
<reference evidence="2 4" key="1">
    <citation type="journal article" date="2017" name="Nature">
        <title>The sunflower genome provides insights into oil metabolism, flowering and Asterid evolution.</title>
        <authorList>
            <person name="Badouin H."/>
            <person name="Gouzy J."/>
            <person name="Grassa C.J."/>
            <person name="Murat F."/>
            <person name="Staton S.E."/>
            <person name="Cottret L."/>
            <person name="Lelandais-Briere C."/>
            <person name="Owens G.L."/>
            <person name="Carrere S."/>
            <person name="Mayjonade B."/>
            <person name="Legrand L."/>
            <person name="Gill N."/>
            <person name="Kane N.C."/>
            <person name="Bowers J.E."/>
            <person name="Hubner S."/>
            <person name="Bellec A."/>
            <person name="Berard A."/>
            <person name="Berges H."/>
            <person name="Blanchet N."/>
            <person name="Boniface M.C."/>
            <person name="Brunel D."/>
            <person name="Catrice O."/>
            <person name="Chaidir N."/>
            <person name="Claudel C."/>
            <person name="Donnadieu C."/>
            <person name="Faraut T."/>
            <person name="Fievet G."/>
            <person name="Helmstetter N."/>
            <person name="King M."/>
            <person name="Knapp S.J."/>
            <person name="Lai Z."/>
            <person name="Le Paslier M.C."/>
            <person name="Lippi Y."/>
            <person name="Lorenzon L."/>
            <person name="Mandel J.R."/>
            <person name="Marage G."/>
            <person name="Marchand G."/>
            <person name="Marquand E."/>
            <person name="Bret-Mestries E."/>
            <person name="Morien E."/>
            <person name="Nambeesan S."/>
            <person name="Nguyen T."/>
            <person name="Pegot-Espagnet P."/>
            <person name="Pouilly N."/>
            <person name="Raftis F."/>
            <person name="Sallet E."/>
            <person name="Schiex T."/>
            <person name="Thomas J."/>
            <person name="Vandecasteele C."/>
            <person name="Vares D."/>
            <person name="Vear F."/>
            <person name="Vautrin S."/>
            <person name="Crespi M."/>
            <person name="Mangin B."/>
            <person name="Burke J.M."/>
            <person name="Salse J."/>
            <person name="Munos S."/>
            <person name="Vincourt P."/>
            <person name="Rieseberg L.H."/>
            <person name="Langlade N.B."/>
        </authorList>
    </citation>
    <scope>NUCLEOTIDE SEQUENCE [LARGE SCALE GENOMIC DNA]</scope>
    <source>
        <strain evidence="4">cv. SF193</strain>
        <tissue evidence="2">Leaves</tissue>
    </source>
</reference>
<gene>
    <name evidence="3" type="ORF">HannXRQ_Chr10g0315261</name>
    <name evidence="2" type="ORF">HanXRQr2_Chr10g0461981</name>
</gene>
<dbReference type="EMBL" id="MNCJ02000325">
    <property type="protein sequence ID" value="KAF5788254.1"/>
    <property type="molecule type" value="Genomic_DNA"/>
</dbReference>
<reference evidence="2" key="3">
    <citation type="submission" date="2020-06" db="EMBL/GenBank/DDBJ databases">
        <title>Helianthus annuus Genome sequencing and assembly Release 2.</title>
        <authorList>
            <person name="Gouzy J."/>
            <person name="Langlade N."/>
            <person name="Munos S."/>
        </authorList>
    </citation>
    <scope>NUCLEOTIDE SEQUENCE</scope>
    <source>
        <tissue evidence="2">Leaves</tissue>
    </source>
</reference>
<protein>
    <submittedName>
        <fullName evidence="3">Uncharacterized protein</fullName>
    </submittedName>
</protein>
<evidence type="ECO:0000313" key="2">
    <source>
        <dbReference type="EMBL" id="KAF5788254.1"/>
    </source>
</evidence>
<dbReference type="PANTHER" id="PTHR31549:SF307">
    <property type="match status" value="1"/>
</dbReference>
<dbReference type="AlphaFoldDB" id="A0A251TQR6"/>
<dbReference type="OrthoDB" id="1705693at2759"/>
<reference evidence="3" key="2">
    <citation type="submission" date="2017-02" db="EMBL/GenBank/DDBJ databases">
        <title>Sunflower complete genome.</title>
        <authorList>
            <person name="Langlade N."/>
            <person name="Munos S."/>
        </authorList>
    </citation>
    <scope>NUCLEOTIDE SEQUENCE [LARGE SCALE GENOMIC DNA]</scope>
    <source>
        <tissue evidence="3">Leaves</tissue>
    </source>
</reference>
<dbReference type="Proteomes" id="UP000215914">
    <property type="component" value="Chromosome 10"/>
</dbReference>
<keyword evidence="4" id="KW-1185">Reference proteome</keyword>
<evidence type="ECO:0000313" key="3">
    <source>
        <dbReference type="EMBL" id="OTG12952.1"/>
    </source>
</evidence>
<feature type="region of interest" description="Disordered" evidence="1">
    <location>
        <begin position="220"/>
        <end position="239"/>
    </location>
</feature>
<dbReference type="Pfam" id="PF03140">
    <property type="entry name" value="DUF247"/>
    <property type="match status" value="1"/>
</dbReference>
<dbReference type="EMBL" id="CM007899">
    <property type="protein sequence ID" value="OTG12952.1"/>
    <property type="molecule type" value="Genomic_DNA"/>
</dbReference>
<accession>A0A251TQR6</accession>
<dbReference type="Gramene" id="mRNA:HanXRQr2_Chr10g0461981">
    <property type="protein sequence ID" value="CDS:HanXRQr2_Chr10g0461981.1"/>
    <property type="gene ID" value="HanXRQr2_Chr10g0461981"/>
</dbReference>